<dbReference type="EMBL" id="MTKT01004617">
    <property type="protein sequence ID" value="OWM70537.1"/>
    <property type="molecule type" value="Genomic_DNA"/>
</dbReference>
<feature type="region of interest" description="Disordered" evidence="1">
    <location>
        <begin position="1"/>
        <end position="53"/>
    </location>
</feature>
<proteinExistence type="predicted"/>
<dbReference type="Proteomes" id="UP000197138">
    <property type="component" value="Unassembled WGS sequence"/>
</dbReference>
<comment type="caution">
    <text evidence="2">The sequence shown here is derived from an EMBL/GenBank/DDBJ whole genome shotgun (WGS) entry which is preliminary data.</text>
</comment>
<evidence type="ECO:0000313" key="2">
    <source>
        <dbReference type="EMBL" id="OWM70537.1"/>
    </source>
</evidence>
<reference evidence="3" key="1">
    <citation type="journal article" date="2017" name="Plant J.">
        <title>The pomegranate (Punica granatum L.) genome and the genomics of punicalagin biosynthesis.</title>
        <authorList>
            <person name="Qin G."/>
            <person name="Xu C."/>
            <person name="Ming R."/>
            <person name="Tang H."/>
            <person name="Guyot R."/>
            <person name="Kramer E.M."/>
            <person name="Hu Y."/>
            <person name="Yi X."/>
            <person name="Qi Y."/>
            <person name="Xu X."/>
            <person name="Gao Z."/>
            <person name="Pan H."/>
            <person name="Jian J."/>
            <person name="Tian Y."/>
            <person name="Yue Z."/>
            <person name="Xu Y."/>
        </authorList>
    </citation>
    <scope>NUCLEOTIDE SEQUENCE [LARGE SCALE GENOMIC DNA]</scope>
    <source>
        <strain evidence="3">cv. Dabenzi</strain>
    </source>
</reference>
<name>A0A218WCE7_PUNGR</name>
<sequence>MGPKRGWRGRRRYRTAENLADQDTLEPMTEDQVSQAPQEAAEAPRDQDPPTHQTIAAMTRLVEQQAQLIEQQTAFFQRQAAQPSSSGAASAAN</sequence>
<protein>
    <submittedName>
        <fullName evidence="2">Uncharacterized protein</fullName>
    </submittedName>
</protein>
<feature type="compositionally biased region" description="Basic residues" evidence="1">
    <location>
        <begin position="1"/>
        <end position="13"/>
    </location>
</feature>
<dbReference type="AlphaFoldDB" id="A0A218WCE7"/>
<accession>A0A218WCE7</accession>
<evidence type="ECO:0000313" key="3">
    <source>
        <dbReference type="Proteomes" id="UP000197138"/>
    </source>
</evidence>
<organism evidence="2 3">
    <name type="scientific">Punica granatum</name>
    <name type="common">Pomegranate</name>
    <dbReference type="NCBI Taxonomy" id="22663"/>
    <lineage>
        <taxon>Eukaryota</taxon>
        <taxon>Viridiplantae</taxon>
        <taxon>Streptophyta</taxon>
        <taxon>Embryophyta</taxon>
        <taxon>Tracheophyta</taxon>
        <taxon>Spermatophyta</taxon>
        <taxon>Magnoliopsida</taxon>
        <taxon>eudicotyledons</taxon>
        <taxon>Gunneridae</taxon>
        <taxon>Pentapetalae</taxon>
        <taxon>rosids</taxon>
        <taxon>malvids</taxon>
        <taxon>Myrtales</taxon>
        <taxon>Lythraceae</taxon>
        <taxon>Punica</taxon>
    </lineage>
</organism>
<evidence type="ECO:0000256" key="1">
    <source>
        <dbReference type="SAM" id="MobiDB-lite"/>
    </source>
</evidence>
<gene>
    <name evidence="2" type="ORF">CDL15_Pgr021952</name>
</gene>